<dbReference type="EMBL" id="VSSQ01007751">
    <property type="protein sequence ID" value="MPM36871.1"/>
    <property type="molecule type" value="Genomic_DNA"/>
</dbReference>
<evidence type="ECO:0000313" key="2">
    <source>
        <dbReference type="EMBL" id="MPM36871.1"/>
    </source>
</evidence>
<name>A0A644ZA74_9ZZZZ</name>
<feature type="transmembrane region" description="Helical" evidence="1">
    <location>
        <begin position="39"/>
        <end position="60"/>
    </location>
</feature>
<evidence type="ECO:0000256" key="1">
    <source>
        <dbReference type="SAM" id="Phobius"/>
    </source>
</evidence>
<keyword evidence="1" id="KW-0472">Membrane</keyword>
<sequence length="106" mass="11243">MRLALLMPFNNSGKGERAVMIRKNKNNTNKKSVIIKTEILIKLLALLALFCAAYTVKLLIGGGGNFVRVNALPAVASEIREAIAGAEEVFVGAGENGNEEGRSEGA</sequence>
<comment type="caution">
    <text evidence="2">The sequence shown here is derived from an EMBL/GenBank/DDBJ whole genome shotgun (WGS) entry which is preliminary data.</text>
</comment>
<organism evidence="2">
    <name type="scientific">bioreactor metagenome</name>
    <dbReference type="NCBI Taxonomy" id="1076179"/>
    <lineage>
        <taxon>unclassified sequences</taxon>
        <taxon>metagenomes</taxon>
        <taxon>ecological metagenomes</taxon>
    </lineage>
</organism>
<protein>
    <submittedName>
        <fullName evidence="2">Uncharacterized protein</fullName>
    </submittedName>
</protein>
<proteinExistence type="predicted"/>
<keyword evidence="1" id="KW-0812">Transmembrane</keyword>
<gene>
    <name evidence="2" type="ORF">SDC9_83475</name>
</gene>
<reference evidence="2" key="1">
    <citation type="submission" date="2019-08" db="EMBL/GenBank/DDBJ databases">
        <authorList>
            <person name="Kucharzyk K."/>
            <person name="Murdoch R.W."/>
            <person name="Higgins S."/>
            <person name="Loffler F."/>
        </authorList>
    </citation>
    <scope>NUCLEOTIDE SEQUENCE</scope>
</reference>
<dbReference type="AlphaFoldDB" id="A0A644ZA74"/>
<keyword evidence="1" id="KW-1133">Transmembrane helix</keyword>
<accession>A0A644ZA74</accession>